<feature type="compositionally biased region" description="Basic and acidic residues" evidence="6">
    <location>
        <begin position="584"/>
        <end position="596"/>
    </location>
</feature>
<evidence type="ECO:0000256" key="5">
    <source>
        <dbReference type="ARBA" id="ARBA00023242"/>
    </source>
</evidence>
<sequence length="631" mass="69213">MGFFDLNIPYLESDRLVIDKKSAKSMRLKLLIKAMELGYTGVAYNRTIKGVMSELDRCSIPPFPLSSILKLSPSISSAVKLHRDLLTVPVSAPFRQYTRLTVMVDSPAQASVLNSGNPITKSYDVVAVMPLNQNAFDQACQISQVDVITIDFSQKMLFRLKQPMVKAAVQRGIYFEITYSSLLTDAQARRQMIPNAKLLVDWTRGRNIILTSAAPSVTELRGPHDVVNLSSLLGLSTEHAKSALSKNCRNLIEKASRKKSFYKGAIKVEAISSADSVEPKFDDWLKWDPISSGDGDLLLDDIDRFFSASAPSSNVKRVDFSSAINGLPPHGLQIRDILSSRQLTPELLNAFQIDVAIATSETCGQGDHNNSQAGSQNTDVGAHNICESANIETDSMTQSLPTDFLIDMDDVEKKREQMISQRISSDGIEVDEMQLDSGVSKSEGHGAVPDNAITVSDSSVDVEISVQDGNLTSAEVSVPSENSDALKIPHAEESMMPGILDDGLEPQSAAMDENMIDTKVVLSEKEPSSMALGNVGSLDDLVEIAEIRDSSVNSVIGLPANNSCSNPMQDKNECNASENEVMEDDRIQRSSLSERKGRSRMLHRPFSFPFKQLGMHRRPKRKAKRHITPPI</sequence>
<evidence type="ECO:0000256" key="3">
    <source>
        <dbReference type="ARBA" id="ARBA00022694"/>
    </source>
</evidence>
<evidence type="ECO:0000256" key="6">
    <source>
        <dbReference type="SAM" id="MobiDB-lite"/>
    </source>
</evidence>
<evidence type="ECO:0000256" key="2">
    <source>
        <dbReference type="ARBA" id="ARBA00007331"/>
    </source>
</evidence>
<reference evidence="7 8" key="1">
    <citation type="submission" date="2018-04" db="EMBL/GenBank/DDBJ databases">
        <authorList>
            <person name="Vogel A."/>
        </authorList>
    </citation>
    <scope>NUCLEOTIDE SEQUENCE [LARGE SCALE GENOMIC DNA]</scope>
</reference>
<comment type="similarity">
    <text evidence="2">Belongs to the eukaryotic/archaeal RNase P protein component 3 family.</text>
</comment>
<dbReference type="SUPFAM" id="SSF89550">
    <property type="entry name" value="PHP domain-like"/>
    <property type="match status" value="1"/>
</dbReference>
<dbReference type="EMBL" id="OOIL02006568">
    <property type="protein sequence ID" value="VFQ98125.1"/>
    <property type="molecule type" value="Genomic_DNA"/>
</dbReference>
<dbReference type="InterPro" id="IPR002738">
    <property type="entry name" value="RNase_P_p30"/>
</dbReference>
<dbReference type="FunFam" id="3.20.20.140:FF:000044">
    <property type="entry name" value="Polymerase/histidinol phosphatase-like protein"/>
    <property type="match status" value="1"/>
</dbReference>
<keyword evidence="5" id="KW-0539">Nucleus</keyword>
<dbReference type="AlphaFoldDB" id="A0A484N9S6"/>
<dbReference type="PANTHER" id="PTHR13031:SF0">
    <property type="entry name" value="RIBONUCLEASE P PROTEIN SUBUNIT P30"/>
    <property type="match status" value="1"/>
</dbReference>
<evidence type="ECO:0000256" key="4">
    <source>
        <dbReference type="ARBA" id="ARBA00022801"/>
    </source>
</evidence>
<keyword evidence="3" id="KW-0819">tRNA processing</keyword>
<feature type="compositionally biased region" description="Polar residues" evidence="6">
    <location>
        <begin position="563"/>
        <end position="578"/>
    </location>
</feature>
<dbReference type="Gene3D" id="3.20.20.140">
    <property type="entry name" value="Metal-dependent hydrolases"/>
    <property type="match status" value="1"/>
</dbReference>
<dbReference type="GO" id="GO:0008033">
    <property type="term" value="P:tRNA processing"/>
    <property type="evidence" value="ECO:0007669"/>
    <property type="project" value="UniProtKB-KW"/>
</dbReference>
<keyword evidence="8" id="KW-1185">Reference proteome</keyword>
<evidence type="ECO:0000256" key="1">
    <source>
        <dbReference type="ARBA" id="ARBA00004123"/>
    </source>
</evidence>
<dbReference type="Proteomes" id="UP000595140">
    <property type="component" value="Unassembled WGS sequence"/>
</dbReference>
<dbReference type="GO" id="GO:0016787">
    <property type="term" value="F:hydrolase activity"/>
    <property type="evidence" value="ECO:0007669"/>
    <property type="project" value="UniProtKB-KW"/>
</dbReference>
<dbReference type="InterPro" id="IPR016195">
    <property type="entry name" value="Pol/histidinol_Pase-like"/>
</dbReference>
<name>A0A484N9S6_9ASTE</name>
<organism evidence="7 8">
    <name type="scientific">Cuscuta campestris</name>
    <dbReference type="NCBI Taxonomy" id="132261"/>
    <lineage>
        <taxon>Eukaryota</taxon>
        <taxon>Viridiplantae</taxon>
        <taxon>Streptophyta</taxon>
        <taxon>Embryophyta</taxon>
        <taxon>Tracheophyta</taxon>
        <taxon>Spermatophyta</taxon>
        <taxon>Magnoliopsida</taxon>
        <taxon>eudicotyledons</taxon>
        <taxon>Gunneridae</taxon>
        <taxon>Pentapetalae</taxon>
        <taxon>asterids</taxon>
        <taxon>lamiids</taxon>
        <taxon>Solanales</taxon>
        <taxon>Convolvulaceae</taxon>
        <taxon>Cuscuteae</taxon>
        <taxon>Cuscuta</taxon>
        <taxon>Cuscuta subgen. Grammica</taxon>
        <taxon>Cuscuta sect. Cleistogrammica</taxon>
    </lineage>
</organism>
<protein>
    <submittedName>
        <fullName evidence="7">Uncharacterized protein</fullName>
    </submittedName>
</protein>
<accession>A0A484N9S6</accession>
<dbReference type="Pfam" id="PF01876">
    <property type="entry name" value="RNase_P_p30"/>
    <property type="match status" value="1"/>
</dbReference>
<comment type="subcellular location">
    <subcellularLocation>
        <location evidence="1">Nucleus</location>
    </subcellularLocation>
</comment>
<dbReference type="GO" id="GO:0005655">
    <property type="term" value="C:nucleolar ribonuclease P complex"/>
    <property type="evidence" value="ECO:0007669"/>
    <property type="project" value="TreeGrafter"/>
</dbReference>
<keyword evidence="4" id="KW-0378">Hydrolase</keyword>
<feature type="region of interest" description="Disordered" evidence="6">
    <location>
        <begin position="563"/>
        <end position="631"/>
    </location>
</feature>
<feature type="compositionally biased region" description="Basic residues" evidence="6">
    <location>
        <begin position="614"/>
        <end position="631"/>
    </location>
</feature>
<evidence type="ECO:0000313" key="7">
    <source>
        <dbReference type="EMBL" id="VFQ98125.1"/>
    </source>
</evidence>
<proteinExistence type="inferred from homology"/>
<dbReference type="PANTHER" id="PTHR13031">
    <property type="entry name" value="RIBONUCLEASE P SUBUNIT P30"/>
    <property type="match status" value="1"/>
</dbReference>
<dbReference type="GO" id="GO:0003723">
    <property type="term" value="F:RNA binding"/>
    <property type="evidence" value="ECO:0007669"/>
    <property type="project" value="TreeGrafter"/>
</dbReference>
<gene>
    <name evidence="7" type="ORF">CCAM_LOCUS39901</name>
</gene>
<evidence type="ECO:0000313" key="8">
    <source>
        <dbReference type="Proteomes" id="UP000595140"/>
    </source>
</evidence>
<dbReference type="OrthoDB" id="17948at2759"/>